<keyword evidence="10" id="KW-0732">Signal</keyword>
<dbReference type="RefSeq" id="WP_337715094.1">
    <property type="nucleotide sequence ID" value="NZ_JBBEUB010000001.1"/>
</dbReference>
<dbReference type="PROSITE" id="PS52016">
    <property type="entry name" value="TONB_DEPENDENT_REC_3"/>
    <property type="match status" value="1"/>
</dbReference>
<feature type="chain" id="PRO_5047103052" evidence="10">
    <location>
        <begin position="24"/>
        <end position="1067"/>
    </location>
</feature>
<comment type="similarity">
    <text evidence="8 9">Belongs to the TonB-dependent receptor family.</text>
</comment>
<evidence type="ECO:0000256" key="6">
    <source>
        <dbReference type="ARBA" id="ARBA00023136"/>
    </source>
</evidence>
<evidence type="ECO:0000256" key="2">
    <source>
        <dbReference type="ARBA" id="ARBA00022448"/>
    </source>
</evidence>
<evidence type="ECO:0000256" key="7">
    <source>
        <dbReference type="ARBA" id="ARBA00023237"/>
    </source>
</evidence>
<dbReference type="InterPro" id="IPR023996">
    <property type="entry name" value="TonB-dep_OMP_SusC/RagA"/>
</dbReference>
<dbReference type="InterPro" id="IPR039426">
    <property type="entry name" value="TonB-dep_rcpt-like"/>
</dbReference>
<keyword evidence="14" id="KW-1185">Reference proteome</keyword>
<feature type="domain" description="TonB-dependent receptor-like beta-barrel" evidence="11">
    <location>
        <begin position="448"/>
        <end position="870"/>
    </location>
</feature>
<dbReference type="InterPro" id="IPR036942">
    <property type="entry name" value="Beta-barrel_TonB_sf"/>
</dbReference>
<comment type="subcellular location">
    <subcellularLocation>
        <location evidence="1 8">Cell outer membrane</location>
        <topology evidence="1 8">Multi-pass membrane protein</topology>
    </subcellularLocation>
</comment>
<evidence type="ECO:0000256" key="3">
    <source>
        <dbReference type="ARBA" id="ARBA00022452"/>
    </source>
</evidence>
<keyword evidence="3 8" id="KW-1134">Transmembrane beta strand</keyword>
<comment type="caution">
    <text evidence="13">The sequence shown here is derived from an EMBL/GenBank/DDBJ whole genome shotgun (WGS) entry which is preliminary data.</text>
</comment>
<organism evidence="13 14">
    <name type="scientific">Pedobacter panaciterrae</name>
    <dbReference type="NCBI Taxonomy" id="363849"/>
    <lineage>
        <taxon>Bacteria</taxon>
        <taxon>Pseudomonadati</taxon>
        <taxon>Bacteroidota</taxon>
        <taxon>Sphingobacteriia</taxon>
        <taxon>Sphingobacteriales</taxon>
        <taxon>Sphingobacteriaceae</taxon>
        <taxon>Pedobacter</taxon>
    </lineage>
</organism>
<dbReference type="SUPFAM" id="SSF56935">
    <property type="entry name" value="Porins"/>
    <property type="match status" value="1"/>
</dbReference>
<keyword evidence="2 8" id="KW-0813">Transport</keyword>
<name>A0ABU8NG64_9SPHI</name>
<feature type="signal peptide" evidence="10">
    <location>
        <begin position="1"/>
        <end position="23"/>
    </location>
</feature>
<dbReference type="Pfam" id="PF00593">
    <property type="entry name" value="TonB_dep_Rec_b-barrel"/>
    <property type="match status" value="1"/>
</dbReference>
<accession>A0ABU8NG64</accession>
<dbReference type="InterPro" id="IPR012910">
    <property type="entry name" value="Plug_dom"/>
</dbReference>
<evidence type="ECO:0000256" key="9">
    <source>
        <dbReference type="RuleBase" id="RU003357"/>
    </source>
</evidence>
<gene>
    <name evidence="13" type="ORF">WAE58_02335</name>
</gene>
<dbReference type="NCBIfam" id="TIGR04057">
    <property type="entry name" value="SusC_RagA_signa"/>
    <property type="match status" value="1"/>
</dbReference>
<evidence type="ECO:0000256" key="4">
    <source>
        <dbReference type="ARBA" id="ARBA00022692"/>
    </source>
</evidence>
<dbReference type="Pfam" id="PF07715">
    <property type="entry name" value="Plug"/>
    <property type="match status" value="1"/>
</dbReference>
<dbReference type="Gene3D" id="2.40.170.20">
    <property type="entry name" value="TonB-dependent receptor, beta-barrel domain"/>
    <property type="match status" value="1"/>
</dbReference>
<evidence type="ECO:0000259" key="12">
    <source>
        <dbReference type="Pfam" id="PF07715"/>
    </source>
</evidence>
<feature type="domain" description="TonB-dependent receptor plug" evidence="12">
    <location>
        <begin position="124"/>
        <end position="254"/>
    </location>
</feature>
<evidence type="ECO:0000313" key="14">
    <source>
        <dbReference type="Proteomes" id="UP001378956"/>
    </source>
</evidence>
<dbReference type="SUPFAM" id="SSF49464">
    <property type="entry name" value="Carboxypeptidase regulatory domain-like"/>
    <property type="match status" value="1"/>
</dbReference>
<dbReference type="NCBIfam" id="TIGR04056">
    <property type="entry name" value="OMP_RagA_SusC"/>
    <property type="match status" value="1"/>
</dbReference>
<dbReference type="Pfam" id="PF13715">
    <property type="entry name" value="CarbopepD_reg_2"/>
    <property type="match status" value="1"/>
</dbReference>
<protein>
    <submittedName>
        <fullName evidence="13">SusC/RagA family TonB-linked outer membrane protein</fullName>
    </submittedName>
</protein>
<dbReference type="InterPro" id="IPR000531">
    <property type="entry name" value="Beta-barrel_TonB"/>
</dbReference>
<evidence type="ECO:0000256" key="1">
    <source>
        <dbReference type="ARBA" id="ARBA00004571"/>
    </source>
</evidence>
<evidence type="ECO:0000256" key="8">
    <source>
        <dbReference type="PROSITE-ProRule" id="PRU01360"/>
    </source>
</evidence>
<dbReference type="Gene3D" id="2.170.130.10">
    <property type="entry name" value="TonB-dependent receptor, plug domain"/>
    <property type="match status" value="1"/>
</dbReference>
<keyword evidence="4 8" id="KW-0812">Transmembrane</keyword>
<dbReference type="InterPro" id="IPR023997">
    <property type="entry name" value="TonB-dep_OMP_SusC/RagA_CS"/>
</dbReference>
<sequence length="1067" mass="118810">MRKQVILLSIFFSCIFLCKDLVAQTKKVTVSGTVKDGGSNDTMVGVSVATGKPLKVLTQTDSKGHYSVSVDDGATLVFTYVSYGTKTIKLNAGQTTLNVTLKEDNKTMEEVVIRGYQKRTREVTTGSSFIVSGKEVQDVPVSNVEQLLQGKVAGLNIQLNTGAPGLRGTINIRGLSTISTTGSGNETFLQPTSPLYVIDGVPMDADKASEYGFQQQGPGVSPISLIPQEDIASIEVLKDATATALYGSRGAYGVILIQTVRGNSAVPRIRYTGNFYMNAIPKLRSILGGNAERELKLYQINTYGRFRDQYMVSNTPFLADSLNPYYNNSTDWQGVFYQNTYNQTHNVQLDGGDTKFSYKTNLSYFSDKGIIKNTGFDRYSLNMNMDYKPTERISFFGSIRGNVGKIKKANGVGLLQTGVAADGQKSSLLPGPSFFQATSSVLSALQTNTDAGPKNLNTYIEGRYELIPGLNLTSAASYDYNVDTEDTFTPAAANDQFAKIYSFYGYTSQLYNRNNVSYTRSLNEKHNFFLNLFSEMYIKKGQSSITRLERSPNDQFQGPLGYDGYYSRGGGILTSFYDQNQISFAAAFTYDFEKKYIFDLTYRIDGTSNNGNKEPYSKNPSVGLKWNFNKENWLKDLKWLNYGDIRVTAGRNIFPVGNLIDIYGKYIPRGFYNNNPRVGIDYEYVPNPLLRPKKVTQFNLGFDLGLFNGKLDVIFDTYYKKVDNELFVSQLSNTLAFSKYTSNDAALANYGYELSFTSRPLAKDSKFNWTISVNGAWNNDVLTKLPEEYNGQFIEFDFNSGYSQHLAKRIGRNSLANYLYVNQGVYDSTNDVPIDPVTGLRYRNNDSGDFLNSFQGGDARFYDANGDYVLDSRDLQVVGNTQPVLTGGLSNTLSYTMPSGSTLSLNIYATYTAKRSILNNALADRLRLLNNPFGIKDGVYGKNPLTVVPVNDLNMWTGPGYTNARFANAYDYAHNAFANNYRYEQTLWMETGSYFKINQITLSYSFAKKMARRIGLNNIRTFLSASNIVTFSPYTGPNPEGVTAIGRDGSNGYPVPRVYNLGFNVEF</sequence>
<keyword evidence="6 8" id="KW-0472">Membrane</keyword>
<reference evidence="13 14" key="1">
    <citation type="submission" date="2024-03" db="EMBL/GenBank/DDBJ databases">
        <title>Sequence of Lycoming College Course Isolates.</title>
        <authorList>
            <person name="Plotts O."/>
            <person name="Newman J."/>
        </authorList>
    </citation>
    <scope>NUCLEOTIDE SEQUENCE [LARGE SCALE GENOMIC DNA]</scope>
    <source>
        <strain evidence="13 14">CJB-3</strain>
    </source>
</reference>
<proteinExistence type="inferred from homology"/>
<dbReference type="EMBL" id="JBBEUB010000001">
    <property type="protein sequence ID" value="MEJ2901244.1"/>
    <property type="molecule type" value="Genomic_DNA"/>
</dbReference>
<dbReference type="InterPro" id="IPR008969">
    <property type="entry name" value="CarboxyPept-like_regulatory"/>
</dbReference>
<evidence type="ECO:0000256" key="5">
    <source>
        <dbReference type="ARBA" id="ARBA00023077"/>
    </source>
</evidence>
<keyword evidence="5 9" id="KW-0798">TonB box</keyword>
<dbReference type="Proteomes" id="UP001378956">
    <property type="component" value="Unassembled WGS sequence"/>
</dbReference>
<evidence type="ECO:0000259" key="11">
    <source>
        <dbReference type="Pfam" id="PF00593"/>
    </source>
</evidence>
<evidence type="ECO:0000256" key="10">
    <source>
        <dbReference type="SAM" id="SignalP"/>
    </source>
</evidence>
<dbReference type="InterPro" id="IPR037066">
    <property type="entry name" value="Plug_dom_sf"/>
</dbReference>
<evidence type="ECO:0000313" key="13">
    <source>
        <dbReference type="EMBL" id="MEJ2901244.1"/>
    </source>
</evidence>
<keyword evidence="7 8" id="KW-0998">Cell outer membrane</keyword>